<evidence type="ECO:0000256" key="4">
    <source>
        <dbReference type="ARBA" id="ARBA00018370"/>
    </source>
</evidence>
<dbReference type="EMBL" id="JBEPLU010000005">
    <property type="protein sequence ID" value="MET3528663.1"/>
    <property type="molecule type" value="Genomic_DNA"/>
</dbReference>
<comment type="similarity">
    <text evidence="2">Belongs to the PpiC/parvulin rotamase family.</text>
</comment>
<keyword evidence="8 11" id="KW-0413">Isomerase</keyword>
<comment type="caution">
    <text evidence="11">The sequence shown here is derived from an EMBL/GenBank/DDBJ whole genome shotgun (WGS) entry which is preliminary data.</text>
</comment>
<dbReference type="GO" id="GO:0003755">
    <property type="term" value="F:peptidyl-prolyl cis-trans isomerase activity"/>
    <property type="evidence" value="ECO:0007669"/>
    <property type="project" value="UniProtKB-EC"/>
</dbReference>
<dbReference type="SUPFAM" id="SSF109998">
    <property type="entry name" value="Triger factor/SurA peptide-binding domain-like"/>
    <property type="match status" value="1"/>
</dbReference>
<evidence type="ECO:0000256" key="7">
    <source>
        <dbReference type="ARBA" id="ARBA00031484"/>
    </source>
</evidence>
<dbReference type="InterPro" id="IPR000297">
    <property type="entry name" value="PPIase_PpiC"/>
</dbReference>
<accession>A0ABV2ENN7</accession>
<name>A0ABV2ENN7_9CAUL</name>
<dbReference type="PANTHER" id="PTHR47245:SF2">
    <property type="entry name" value="PEPTIDYL-PROLYL CIS-TRANS ISOMERASE HP_0175-RELATED"/>
    <property type="match status" value="1"/>
</dbReference>
<evidence type="ECO:0000256" key="8">
    <source>
        <dbReference type="PROSITE-ProRule" id="PRU00278"/>
    </source>
</evidence>
<evidence type="ECO:0000313" key="12">
    <source>
        <dbReference type="Proteomes" id="UP001549110"/>
    </source>
</evidence>
<reference evidence="11 12" key="1">
    <citation type="submission" date="2024-06" db="EMBL/GenBank/DDBJ databases">
        <title>Genomic Encyclopedia of Type Strains, Phase IV (KMG-IV): sequencing the most valuable type-strain genomes for metagenomic binning, comparative biology and taxonomic classification.</title>
        <authorList>
            <person name="Goeker M."/>
        </authorList>
    </citation>
    <scope>NUCLEOTIDE SEQUENCE [LARGE SCALE GENOMIC DNA]</scope>
    <source>
        <strain evidence="11 12">DSM 17809</strain>
    </source>
</reference>
<comment type="catalytic activity">
    <reaction evidence="1">
        <text>[protein]-peptidylproline (omega=180) = [protein]-peptidylproline (omega=0)</text>
        <dbReference type="Rhea" id="RHEA:16237"/>
        <dbReference type="Rhea" id="RHEA-COMP:10747"/>
        <dbReference type="Rhea" id="RHEA-COMP:10748"/>
        <dbReference type="ChEBI" id="CHEBI:83833"/>
        <dbReference type="ChEBI" id="CHEBI:83834"/>
        <dbReference type="EC" id="5.2.1.8"/>
    </reaction>
</comment>
<feature type="domain" description="PpiC" evidence="10">
    <location>
        <begin position="150"/>
        <end position="251"/>
    </location>
</feature>
<evidence type="ECO:0000256" key="6">
    <source>
        <dbReference type="ARBA" id="ARBA00030642"/>
    </source>
</evidence>
<keyword evidence="12" id="KW-1185">Reference proteome</keyword>
<dbReference type="PANTHER" id="PTHR47245">
    <property type="entry name" value="PEPTIDYLPROLYL ISOMERASE"/>
    <property type="match status" value="1"/>
</dbReference>
<dbReference type="Proteomes" id="UP001549110">
    <property type="component" value="Unassembled WGS sequence"/>
</dbReference>
<evidence type="ECO:0000256" key="2">
    <source>
        <dbReference type="ARBA" id="ARBA00007656"/>
    </source>
</evidence>
<gene>
    <name evidence="11" type="ORF">ABID41_003805</name>
</gene>
<dbReference type="InterPro" id="IPR046357">
    <property type="entry name" value="PPIase_dom_sf"/>
</dbReference>
<organism evidence="11 12">
    <name type="scientific">Phenylobacterium koreense</name>
    <dbReference type="NCBI Taxonomy" id="266125"/>
    <lineage>
        <taxon>Bacteria</taxon>
        <taxon>Pseudomonadati</taxon>
        <taxon>Pseudomonadota</taxon>
        <taxon>Alphaproteobacteria</taxon>
        <taxon>Caulobacterales</taxon>
        <taxon>Caulobacteraceae</taxon>
        <taxon>Phenylobacterium</taxon>
    </lineage>
</organism>
<dbReference type="Gene3D" id="3.10.50.40">
    <property type="match status" value="1"/>
</dbReference>
<dbReference type="Pfam" id="PF00639">
    <property type="entry name" value="Rotamase"/>
    <property type="match status" value="1"/>
</dbReference>
<feature type="region of interest" description="Disordered" evidence="9">
    <location>
        <begin position="1"/>
        <end position="45"/>
    </location>
</feature>
<dbReference type="InterPro" id="IPR050245">
    <property type="entry name" value="PrsA_foldase"/>
</dbReference>
<evidence type="ECO:0000256" key="5">
    <source>
        <dbReference type="ARBA" id="ARBA00023110"/>
    </source>
</evidence>
<dbReference type="EC" id="5.2.1.8" evidence="3"/>
<evidence type="ECO:0000313" key="11">
    <source>
        <dbReference type="EMBL" id="MET3528663.1"/>
    </source>
</evidence>
<evidence type="ECO:0000256" key="1">
    <source>
        <dbReference type="ARBA" id="ARBA00000971"/>
    </source>
</evidence>
<protein>
    <recommendedName>
        <fullName evidence="4">Parvulin-like PPIase</fullName>
        <ecNumber evidence="3">5.2.1.8</ecNumber>
    </recommendedName>
    <alternativeName>
        <fullName evidence="6">Peptidyl-prolyl cis-trans isomerase plp</fullName>
    </alternativeName>
    <alternativeName>
        <fullName evidence="7">Rotamase plp</fullName>
    </alternativeName>
</protein>
<evidence type="ECO:0000256" key="3">
    <source>
        <dbReference type="ARBA" id="ARBA00013194"/>
    </source>
</evidence>
<evidence type="ECO:0000256" key="9">
    <source>
        <dbReference type="SAM" id="MobiDB-lite"/>
    </source>
</evidence>
<dbReference type="PROSITE" id="PS50198">
    <property type="entry name" value="PPIC_PPIASE_2"/>
    <property type="match status" value="1"/>
</dbReference>
<proteinExistence type="inferred from homology"/>
<sequence length="314" mass="33229">MTDARFVLTTSRAGERAAAPPKSQATAEASGCGCGGGGRASRPLQPIVRVHGEEITPEAIAQETQNHPGPDPQAAWEAAARALVVRRLLLAEARRRGMRPAPESVGEGRYETEDESLIRQILEEAVVPADPSPSELRRVYEGLQEKFVTPTLFEPAHILIEPAGDDAAAWAQAEAEARALVAEIGDSRQAFAEAATRSACPTGAQGGSLGQIRRGELVGEVQEAIEALADGHTAQAPVRSRFGWHVVRLERRIPGRQLPFEVVEPKIRDMLEARGWTIGAAQFVAELAEAAQIEGVSVTPADAGFGACADGGGC</sequence>
<keyword evidence="5 8" id="KW-0697">Rotamase</keyword>
<dbReference type="RefSeq" id="WP_354298525.1">
    <property type="nucleotide sequence ID" value="NZ_JBEPLU010000005.1"/>
</dbReference>
<evidence type="ECO:0000259" key="10">
    <source>
        <dbReference type="PROSITE" id="PS50198"/>
    </source>
</evidence>
<dbReference type="SUPFAM" id="SSF54534">
    <property type="entry name" value="FKBP-like"/>
    <property type="match status" value="1"/>
</dbReference>
<dbReference type="InterPro" id="IPR027304">
    <property type="entry name" value="Trigger_fact/SurA_dom_sf"/>
</dbReference>